<dbReference type="FunFam" id="3.50.50.60:FF:000021">
    <property type="entry name" value="Ubiquinone biosynthesis monooxygenase COQ6"/>
    <property type="match status" value="1"/>
</dbReference>
<dbReference type="UniPathway" id="UPA00232"/>
<keyword evidence="8 11" id="KW-0503">Monooxygenase</keyword>
<dbReference type="InterPro" id="IPR051205">
    <property type="entry name" value="UbiH/COQ6_monooxygenase"/>
</dbReference>
<keyword evidence="14" id="KW-1185">Reference proteome</keyword>
<sequence>MRGIRAWSQSWTLTRRLATSATPKKSDIFIVGGGPAGLTLAAAIKTSPYLSSLSTTLVDAGDLKGRTAQFYNEPPEKFTNRVISLTSQSKKFLQERVGVSLMEDRMQAFDGLYVSDGCSDAQLEMERDSMGYMVEILNLQSSVLKRLSDLQAPNLELIDQTKVLEIKSKDPTDPQSWLTVSLSNGEVYETRLLVGCDGFNSPVRKFSKIESRGWFYNRFGVVATMKLDFPPFKVRGWQRFLPTGPIAHLPLPNDNATLVWSTTEPLSRLLLALDPEQFVLLVNAAFVLDDVDMQYYYKQLERGTITTAELKEDITHRTELRYGKLENDSMIDEIYPPIVSEIDGKSRARFPLKLSHADSYVADRIALVGDAAHTTHPLAGQGLNMGQGDVESLVKVLENASQRGLDLGSLLALEPYWADRYPYNNMLLGVVDKLHKIYSTDFAPIVAARSLGLKAIQGLGPIKDFMMARVSGPGR</sequence>
<dbReference type="Gene3D" id="3.50.50.60">
    <property type="entry name" value="FAD/NAD(P)-binding domain"/>
    <property type="match status" value="2"/>
</dbReference>
<dbReference type="PANTHER" id="PTHR43876">
    <property type="entry name" value="UBIQUINONE BIOSYNTHESIS MONOOXYGENASE COQ6, MITOCHONDRIAL"/>
    <property type="match status" value="1"/>
</dbReference>
<dbReference type="NCBIfam" id="TIGR01988">
    <property type="entry name" value="Ubi-OHases"/>
    <property type="match status" value="1"/>
</dbReference>
<dbReference type="GO" id="GO:0071949">
    <property type="term" value="F:FAD binding"/>
    <property type="evidence" value="ECO:0007669"/>
    <property type="project" value="InterPro"/>
</dbReference>
<dbReference type="GO" id="GO:0016712">
    <property type="term" value="F:oxidoreductase activity, acting on paired donors, with incorporation or reduction of molecular oxygen, reduced flavin or flavoprotein as one donor, and incorporation of one atom of oxygen"/>
    <property type="evidence" value="ECO:0007669"/>
    <property type="project" value="UniProtKB-UniRule"/>
</dbReference>
<evidence type="ECO:0000256" key="5">
    <source>
        <dbReference type="ARBA" id="ARBA00022792"/>
    </source>
</evidence>
<comment type="cofactor">
    <cofactor evidence="1 11">
        <name>FAD</name>
        <dbReference type="ChEBI" id="CHEBI:57692"/>
    </cofactor>
</comment>
<keyword evidence="4 11" id="KW-0831">Ubiquinone biosynthesis</keyword>
<dbReference type="AlphaFoldDB" id="A0A1G4K062"/>
<evidence type="ECO:0000256" key="3">
    <source>
        <dbReference type="ARBA" id="ARBA00022630"/>
    </source>
</evidence>
<evidence type="ECO:0000256" key="7">
    <source>
        <dbReference type="ARBA" id="ARBA00023002"/>
    </source>
</evidence>
<evidence type="ECO:0000256" key="8">
    <source>
        <dbReference type="ARBA" id="ARBA00023033"/>
    </source>
</evidence>
<feature type="domain" description="FAD-binding" evidence="12">
    <location>
        <begin position="346"/>
        <end position="398"/>
    </location>
</feature>
<dbReference type="GO" id="GO:0031314">
    <property type="term" value="C:extrinsic component of mitochondrial inner membrane"/>
    <property type="evidence" value="ECO:0007669"/>
    <property type="project" value="UniProtKB-UniRule"/>
</dbReference>
<accession>A0A1G4K062</accession>
<dbReference type="GO" id="GO:0106364">
    <property type="term" value="F:4-hydroxy-3-all-trans-polyprenylbenzoate oxygenase activity"/>
    <property type="evidence" value="ECO:0007669"/>
    <property type="project" value="UniProtKB-EC"/>
</dbReference>
<dbReference type="HAMAP" id="MF_03193">
    <property type="entry name" value="COQ6_monooxygenase"/>
    <property type="match status" value="1"/>
</dbReference>
<evidence type="ECO:0000256" key="10">
    <source>
        <dbReference type="ARBA" id="ARBA00023136"/>
    </source>
</evidence>
<comment type="subcellular location">
    <subcellularLocation>
        <location evidence="11">Mitochondrion inner membrane</location>
        <topology evidence="11">Peripheral membrane protein</topology>
        <orientation evidence="11">Matrix side</orientation>
    </subcellularLocation>
</comment>
<keyword evidence="3 11" id="KW-0285">Flavoprotein</keyword>
<evidence type="ECO:0000256" key="6">
    <source>
        <dbReference type="ARBA" id="ARBA00022827"/>
    </source>
</evidence>
<comment type="pathway">
    <text evidence="11">Cofactor biosynthesis; ubiquinone biosynthesis.</text>
</comment>
<dbReference type="PROSITE" id="PS01304">
    <property type="entry name" value="UBIH"/>
    <property type="match status" value="1"/>
</dbReference>
<organism evidence="13 14">
    <name type="scientific">Lachancea dasiensis</name>
    <dbReference type="NCBI Taxonomy" id="1072105"/>
    <lineage>
        <taxon>Eukaryota</taxon>
        <taxon>Fungi</taxon>
        <taxon>Dikarya</taxon>
        <taxon>Ascomycota</taxon>
        <taxon>Saccharomycotina</taxon>
        <taxon>Saccharomycetes</taxon>
        <taxon>Saccharomycetales</taxon>
        <taxon>Saccharomycetaceae</taxon>
        <taxon>Lachancea</taxon>
    </lineage>
</organism>
<keyword evidence="5 11" id="KW-0999">Mitochondrion inner membrane</keyword>
<proteinExistence type="inferred from homology"/>
<dbReference type="InterPro" id="IPR000689">
    <property type="entry name" value="UbQ_mOase_COQ6"/>
</dbReference>
<evidence type="ECO:0000256" key="4">
    <source>
        <dbReference type="ARBA" id="ARBA00022688"/>
    </source>
</evidence>
<evidence type="ECO:0000259" key="12">
    <source>
        <dbReference type="Pfam" id="PF01494"/>
    </source>
</evidence>
<dbReference type="EMBL" id="LT598461">
    <property type="protein sequence ID" value="SCU96788.1"/>
    <property type="molecule type" value="Genomic_DNA"/>
</dbReference>
<dbReference type="PRINTS" id="PR00420">
    <property type="entry name" value="RNGMNOXGNASE"/>
</dbReference>
<keyword evidence="10 11" id="KW-0472">Membrane</keyword>
<dbReference type="InterPro" id="IPR010971">
    <property type="entry name" value="UbiH/COQ6"/>
</dbReference>
<dbReference type="InterPro" id="IPR018168">
    <property type="entry name" value="Ubi_Hdrlase_CS"/>
</dbReference>
<evidence type="ECO:0000313" key="14">
    <source>
        <dbReference type="Proteomes" id="UP000190274"/>
    </source>
</evidence>
<evidence type="ECO:0000256" key="11">
    <source>
        <dbReference type="HAMAP-Rule" id="MF_03193"/>
    </source>
</evidence>
<dbReference type="EC" id="1.14.15.46" evidence="11"/>
<dbReference type="Proteomes" id="UP000190274">
    <property type="component" value="Chromosome H"/>
</dbReference>
<dbReference type="STRING" id="1266660.A0A1G4K062"/>
<comment type="function">
    <text evidence="11">FAD-dependent monooxygenase required for two non-consecutive steps during ubiquinone biosynthesis. Required for the C5-ring hydroxylation during ubiquinone biosynthesis by catalyzing the hydroxylation of 4-hydroxy-3-(all-trans-polyprenyl)benzoic acid to 3,4-dihydroxy-5-(all-trans-polyprenyl)benzoic acid. Also acts downstream of coq4, for the C1-hydroxylation during ubiquinone biosynthesis by catalyzing the hydroxylation of 2-methoxy-6-(all-trans-polyprenyl)phenol to 2-methoxy-6-(all-trans-polyprenyl)benzene-1,4-diol. The electrons required for the hydroxylation reaction are funneled indirectly to coq6 from NADPH via a ferredoxin/ferredoxin reductase system.</text>
</comment>
<keyword evidence="7 11" id="KW-0560">Oxidoreductase</keyword>
<protein>
    <recommendedName>
        <fullName evidence="11">Ubiquinone biosynthesis monooxygenase COQ6, mitochondrial</fullName>
        <ecNumber evidence="11">1.14.15.45</ecNumber>
    </recommendedName>
    <alternativeName>
        <fullName evidence="11">2-methoxy-6-polyprenolphenol 4-hydroxylase</fullName>
        <ecNumber evidence="11">1.14.15.46</ecNumber>
    </alternativeName>
</protein>
<dbReference type="PANTHER" id="PTHR43876:SF7">
    <property type="entry name" value="UBIQUINONE BIOSYNTHESIS MONOOXYGENASE COQ6, MITOCHONDRIAL"/>
    <property type="match status" value="1"/>
</dbReference>
<evidence type="ECO:0000256" key="1">
    <source>
        <dbReference type="ARBA" id="ARBA00001974"/>
    </source>
</evidence>
<name>A0A1G4K062_9SACH</name>
<evidence type="ECO:0000313" key="13">
    <source>
        <dbReference type="EMBL" id="SCU96788.1"/>
    </source>
</evidence>
<keyword evidence="6 11" id="KW-0274">FAD</keyword>
<dbReference type="Pfam" id="PF01494">
    <property type="entry name" value="FAD_binding_3"/>
    <property type="match status" value="1"/>
</dbReference>
<comment type="catalytic activity">
    <reaction evidence="11">
        <text>a 4-hydroxy-3-(all-trans-polyprenyl)benzoate + 2 reduced [2Fe-2S]-[ferredoxin] + O2 + 2 H(+) = a 3,4-dihydroxy-5-(all-trans-polyprenyl)benzoate + 2 oxidized [2Fe-2S]-[ferredoxin] + H2O</text>
        <dbReference type="Rhea" id="RHEA:81195"/>
        <dbReference type="Rhea" id="RHEA-COMP:9514"/>
        <dbReference type="Rhea" id="RHEA-COMP:10000"/>
        <dbReference type="Rhea" id="RHEA-COMP:10001"/>
        <dbReference type="Rhea" id="RHEA-COMP:10930"/>
        <dbReference type="ChEBI" id="CHEBI:15377"/>
        <dbReference type="ChEBI" id="CHEBI:15378"/>
        <dbReference type="ChEBI" id="CHEBI:15379"/>
        <dbReference type="ChEBI" id="CHEBI:33737"/>
        <dbReference type="ChEBI" id="CHEBI:33738"/>
        <dbReference type="ChEBI" id="CHEBI:64694"/>
        <dbReference type="ChEBI" id="CHEBI:78396"/>
        <dbReference type="EC" id="1.14.15.45"/>
    </reaction>
</comment>
<dbReference type="GO" id="GO:0120538">
    <property type="term" value="F:2-methoxy-6-polyprenolphenol 4-hydroxylase activity"/>
    <property type="evidence" value="ECO:0007669"/>
    <property type="project" value="UniProtKB-EC"/>
</dbReference>
<comment type="catalytic activity">
    <reaction evidence="11">
        <text>a 2-methoxy-6-(all-trans-polyprenyl)phenol + 2 reduced [2Fe-2S]-[ferredoxin] + O2 + 2 H(+) = a 2-methoxy-6-(all-trans-polyprenyl)benzene-1,4-diol + 2 oxidized [2Fe-2S]-[ferredoxin] + H2O</text>
        <dbReference type="Rhea" id="RHEA:81183"/>
        <dbReference type="Rhea" id="RHEA-COMP:9551"/>
        <dbReference type="Rhea" id="RHEA-COMP:10000"/>
        <dbReference type="Rhea" id="RHEA-COMP:10001"/>
        <dbReference type="Rhea" id="RHEA-COMP:10858"/>
        <dbReference type="ChEBI" id="CHEBI:15377"/>
        <dbReference type="ChEBI" id="CHEBI:15378"/>
        <dbReference type="ChEBI" id="CHEBI:15379"/>
        <dbReference type="ChEBI" id="CHEBI:33737"/>
        <dbReference type="ChEBI" id="CHEBI:33738"/>
        <dbReference type="ChEBI" id="CHEBI:62731"/>
        <dbReference type="ChEBI" id="CHEBI:84166"/>
        <dbReference type="EC" id="1.14.15.46"/>
    </reaction>
</comment>
<comment type="subunit">
    <text evidence="11">Component of a multi-subunit COQ enzyme complex, composed of at least COQ3, COQ4, COQ5, COQ6, COQ7 and COQ9.</text>
</comment>
<comment type="similarity">
    <text evidence="2 11">Belongs to the UbiH/COQ6 family.</text>
</comment>
<dbReference type="EC" id="1.14.15.45" evidence="11"/>
<dbReference type="NCBIfam" id="TIGR01989">
    <property type="entry name" value="COQ6"/>
    <property type="match status" value="1"/>
</dbReference>
<evidence type="ECO:0000256" key="2">
    <source>
        <dbReference type="ARBA" id="ARBA00005349"/>
    </source>
</evidence>
<dbReference type="SUPFAM" id="SSF51905">
    <property type="entry name" value="FAD/NAD(P)-binding domain"/>
    <property type="match status" value="1"/>
</dbReference>
<dbReference type="InterPro" id="IPR036188">
    <property type="entry name" value="FAD/NAD-bd_sf"/>
</dbReference>
<keyword evidence="9 11" id="KW-0496">Mitochondrion</keyword>
<dbReference type="OrthoDB" id="683240at2759"/>
<reference evidence="13 14" key="1">
    <citation type="submission" date="2016-03" db="EMBL/GenBank/DDBJ databases">
        <authorList>
            <person name="Devillers H."/>
        </authorList>
    </citation>
    <scope>NUCLEOTIDE SEQUENCE [LARGE SCALE GENOMIC DNA]</scope>
    <source>
        <strain evidence="13">CBS 10888</strain>
    </source>
</reference>
<gene>
    <name evidence="11" type="primary">COQ6</name>
    <name evidence="13" type="ORF">LADA_0H02762G</name>
</gene>
<dbReference type="FunFam" id="3.50.50.60:FF:000239">
    <property type="entry name" value="Ubiquinone biosynthesis monooxygenase COQ6, mitochondrial"/>
    <property type="match status" value="1"/>
</dbReference>
<dbReference type="InterPro" id="IPR002938">
    <property type="entry name" value="FAD-bd"/>
</dbReference>
<evidence type="ECO:0000256" key="9">
    <source>
        <dbReference type="ARBA" id="ARBA00023128"/>
    </source>
</evidence>